<dbReference type="EMBL" id="MU268219">
    <property type="protein sequence ID" value="KAH7905311.1"/>
    <property type="molecule type" value="Genomic_DNA"/>
</dbReference>
<feature type="non-terminal residue" evidence="1">
    <location>
        <position position="1"/>
    </location>
</feature>
<comment type="caution">
    <text evidence="1">The sequence shown here is derived from an EMBL/GenBank/DDBJ whole genome shotgun (WGS) entry which is preliminary data.</text>
</comment>
<evidence type="ECO:0000313" key="2">
    <source>
        <dbReference type="Proteomes" id="UP000790377"/>
    </source>
</evidence>
<sequence length="112" mass="12582">PLPEATDSDDVDRTVDNGAFRAWLSEYKMPDAGVQRNDCALRAWLRECSVPDADVQWVSLEDTSGITVTGRAPRRKTLTYKKVGRAEVTEILRQSALNIREARAKYIAENKS</sequence>
<organism evidence="1 2">
    <name type="scientific">Hygrophoropsis aurantiaca</name>
    <dbReference type="NCBI Taxonomy" id="72124"/>
    <lineage>
        <taxon>Eukaryota</taxon>
        <taxon>Fungi</taxon>
        <taxon>Dikarya</taxon>
        <taxon>Basidiomycota</taxon>
        <taxon>Agaricomycotina</taxon>
        <taxon>Agaricomycetes</taxon>
        <taxon>Agaricomycetidae</taxon>
        <taxon>Boletales</taxon>
        <taxon>Coniophorineae</taxon>
        <taxon>Hygrophoropsidaceae</taxon>
        <taxon>Hygrophoropsis</taxon>
    </lineage>
</organism>
<proteinExistence type="predicted"/>
<protein>
    <submittedName>
        <fullName evidence="1">Uncharacterized protein</fullName>
    </submittedName>
</protein>
<reference evidence="1" key="1">
    <citation type="journal article" date="2021" name="New Phytol.">
        <title>Evolutionary innovations through gain and loss of genes in the ectomycorrhizal Boletales.</title>
        <authorList>
            <person name="Wu G."/>
            <person name="Miyauchi S."/>
            <person name="Morin E."/>
            <person name="Kuo A."/>
            <person name="Drula E."/>
            <person name="Varga T."/>
            <person name="Kohler A."/>
            <person name="Feng B."/>
            <person name="Cao Y."/>
            <person name="Lipzen A."/>
            <person name="Daum C."/>
            <person name="Hundley H."/>
            <person name="Pangilinan J."/>
            <person name="Johnson J."/>
            <person name="Barry K."/>
            <person name="LaButti K."/>
            <person name="Ng V."/>
            <person name="Ahrendt S."/>
            <person name="Min B."/>
            <person name="Choi I.G."/>
            <person name="Park H."/>
            <person name="Plett J.M."/>
            <person name="Magnuson J."/>
            <person name="Spatafora J.W."/>
            <person name="Nagy L.G."/>
            <person name="Henrissat B."/>
            <person name="Grigoriev I.V."/>
            <person name="Yang Z.L."/>
            <person name="Xu J."/>
            <person name="Martin F.M."/>
        </authorList>
    </citation>
    <scope>NUCLEOTIDE SEQUENCE</scope>
    <source>
        <strain evidence="1">ATCC 28755</strain>
    </source>
</reference>
<accession>A0ACB7ZWI3</accession>
<gene>
    <name evidence="1" type="ORF">BJ138DRAFT_1106088</name>
</gene>
<dbReference type="Proteomes" id="UP000790377">
    <property type="component" value="Unassembled WGS sequence"/>
</dbReference>
<evidence type="ECO:0000313" key="1">
    <source>
        <dbReference type="EMBL" id="KAH7905311.1"/>
    </source>
</evidence>
<name>A0ACB7ZWI3_9AGAM</name>
<keyword evidence="2" id="KW-1185">Reference proteome</keyword>